<dbReference type="PANTHER" id="PTHR42867:SF1">
    <property type="entry name" value="MEMBRANE PROTEIN-RELATED"/>
    <property type="match status" value="1"/>
</dbReference>
<dbReference type="KEGG" id="dor:Desor_3697"/>
<dbReference type="eggNOG" id="COG3872">
    <property type="taxonomic scope" value="Bacteria"/>
</dbReference>
<keyword evidence="1" id="KW-1133">Transmembrane helix</keyword>
<dbReference type="InterPro" id="IPR010787">
    <property type="entry name" value="DUF1385"/>
</dbReference>
<dbReference type="OrthoDB" id="9784805at2"/>
<protein>
    <submittedName>
        <fullName evidence="2">Putative metal-dependent enzyme</fullName>
    </submittedName>
</protein>
<dbReference type="PATRIC" id="fig|768706.3.peg.3724"/>
<evidence type="ECO:0000313" key="2">
    <source>
        <dbReference type="EMBL" id="AET69165.1"/>
    </source>
</evidence>
<dbReference type="STRING" id="768706.Desor_3697"/>
<name>G7WIU1_DESOD</name>
<sequence>MAVIGGRAHINGITFATDTHVVRGTLSKGSLSIKVQPLPCLQIFSAMDKVPFLRGISKLAKLNLKTFLLMILLFAIPWDWLVPWNDSFISESFWSWLGLLGFFFIMVFLLKPLWQFHGAEHKAFNIYTNGKSLSLSTVKAASRVSERCGTHLAVLLMPIVILLSFETIPLYLFVLALSIGYELFYWNSRSKGYLPISRIAELIQNYIVTAEPTEEQLQLAIATLSKAIDYD</sequence>
<reference evidence="2 3" key="2">
    <citation type="journal article" date="2012" name="J. Bacteriol.">
        <title>Complete genome sequences of Desulfosporosinus orientis DSM765T, Desulfosporosinus youngiae DSM17734T, Desulfosporosinus meridiei DSM13257T, and Desulfosporosinus acidiphilus DSM22704T.</title>
        <authorList>
            <person name="Pester M."/>
            <person name="Brambilla E."/>
            <person name="Alazard D."/>
            <person name="Rattei T."/>
            <person name="Weinmaier T."/>
            <person name="Han J."/>
            <person name="Lucas S."/>
            <person name="Lapidus A."/>
            <person name="Cheng J.F."/>
            <person name="Goodwin L."/>
            <person name="Pitluck S."/>
            <person name="Peters L."/>
            <person name="Ovchinnikova G."/>
            <person name="Teshima H."/>
            <person name="Detter J.C."/>
            <person name="Han C.S."/>
            <person name="Tapia R."/>
            <person name="Land M.L."/>
            <person name="Hauser L."/>
            <person name="Kyrpides N.C."/>
            <person name="Ivanova N.N."/>
            <person name="Pagani I."/>
            <person name="Huntmann M."/>
            <person name="Wei C.L."/>
            <person name="Davenport K.W."/>
            <person name="Daligault H."/>
            <person name="Chain P.S."/>
            <person name="Chen A."/>
            <person name="Mavromatis K."/>
            <person name="Markowitz V."/>
            <person name="Szeto E."/>
            <person name="Mikhailova N."/>
            <person name="Pati A."/>
            <person name="Wagner M."/>
            <person name="Woyke T."/>
            <person name="Ollivier B."/>
            <person name="Klenk H.P."/>
            <person name="Spring S."/>
            <person name="Loy A."/>
        </authorList>
    </citation>
    <scope>NUCLEOTIDE SEQUENCE [LARGE SCALE GENOMIC DNA]</scope>
    <source>
        <strain evidence="3">ATCC 19365 / DSM 765 / NCIMB 8382 / VKM B-1628</strain>
    </source>
</reference>
<accession>G7WIU1</accession>
<feature type="transmembrane region" description="Helical" evidence="1">
    <location>
        <begin position="148"/>
        <end position="165"/>
    </location>
</feature>
<dbReference type="Pfam" id="PF07136">
    <property type="entry name" value="DUF1385"/>
    <property type="match status" value="1"/>
</dbReference>
<dbReference type="EMBL" id="CP003108">
    <property type="protein sequence ID" value="AET69165.1"/>
    <property type="molecule type" value="Genomic_DNA"/>
</dbReference>
<gene>
    <name evidence="2" type="ordered locus">Desor_3697</name>
</gene>
<dbReference type="HOGENOM" id="CLU_098196_0_0_9"/>
<feature type="transmembrane region" description="Helical" evidence="1">
    <location>
        <begin position="62"/>
        <end position="81"/>
    </location>
</feature>
<dbReference type="AlphaFoldDB" id="G7WIU1"/>
<keyword evidence="3" id="KW-1185">Reference proteome</keyword>
<proteinExistence type="predicted"/>
<dbReference type="Proteomes" id="UP000006346">
    <property type="component" value="Chromosome"/>
</dbReference>
<reference evidence="3" key="1">
    <citation type="submission" date="2011-11" db="EMBL/GenBank/DDBJ databases">
        <title>Complete sequence of Desulfosporosinus orientis DSM 765.</title>
        <authorList>
            <person name="Lucas S."/>
            <person name="Han J."/>
            <person name="Lapidus A."/>
            <person name="Cheng J.-F."/>
            <person name="Goodwin L."/>
            <person name="Pitluck S."/>
            <person name="Peters L."/>
            <person name="Ovchinnikova G."/>
            <person name="Teshima H."/>
            <person name="Detter J.C."/>
            <person name="Han C."/>
            <person name="Tapia R."/>
            <person name="Land M."/>
            <person name="Hauser L."/>
            <person name="Kyrpides N."/>
            <person name="Ivanova N."/>
            <person name="Pagani I."/>
            <person name="Pester M."/>
            <person name="Spring S."/>
            <person name="Ollivier B."/>
            <person name="Rattei T."/>
            <person name="Klenk H.-P."/>
            <person name="Wagner M."/>
            <person name="Loy A."/>
            <person name="Woyke T."/>
        </authorList>
    </citation>
    <scope>NUCLEOTIDE SEQUENCE [LARGE SCALE GENOMIC DNA]</scope>
    <source>
        <strain evidence="3">ATCC 19365 / DSM 765 / NCIMB 8382 / VKM B-1628</strain>
    </source>
</reference>
<keyword evidence="1" id="KW-0472">Membrane</keyword>
<keyword evidence="1" id="KW-0812">Transmembrane</keyword>
<evidence type="ECO:0000256" key="1">
    <source>
        <dbReference type="SAM" id="Phobius"/>
    </source>
</evidence>
<evidence type="ECO:0000313" key="3">
    <source>
        <dbReference type="Proteomes" id="UP000006346"/>
    </source>
</evidence>
<feature type="transmembrane region" description="Helical" evidence="1">
    <location>
        <begin position="93"/>
        <end position="114"/>
    </location>
</feature>
<dbReference type="PANTHER" id="PTHR42867">
    <property type="entry name" value="MEMBRANE PROTEIN-RELATED"/>
    <property type="match status" value="1"/>
</dbReference>
<organism evidence="2 3">
    <name type="scientific">Desulfosporosinus orientis (strain ATCC 19365 / DSM 765 / NCIMB 8382 / VKM B-1628 / Singapore I)</name>
    <name type="common">Desulfotomaculum orientis</name>
    <dbReference type="NCBI Taxonomy" id="768706"/>
    <lineage>
        <taxon>Bacteria</taxon>
        <taxon>Bacillati</taxon>
        <taxon>Bacillota</taxon>
        <taxon>Clostridia</taxon>
        <taxon>Eubacteriales</taxon>
        <taxon>Desulfitobacteriaceae</taxon>
        <taxon>Desulfosporosinus</taxon>
    </lineage>
</organism>
<dbReference type="RefSeq" id="WP_014185973.1">
    <property type="nucleotide sequence ID" value="NC_016584.1"/>
</dbReference>